<keyword evidence="2" id="KW-1133">Transmembrane helix</keyword>
<feature type="region of interest" description="Disordered" evidence="1">
    <location>
        <begin position="1"/>
        <end position="20"/>
    </location>
</feature>
<dbReference type="Proteomes" id="UP000199170">
    <property type="component" value="Unassembled WGS sequence"/>
</dbReference>
<keyword evidence="2" id="KW-0812">Transmembrane</keyword>
<evidence type="ECO:0000256" key="2">
    <source>
        <dbReference type="SAM" id="Phobius"/>
    </source>
</evidence>
<keyword evidence="4" id="KW-1185">Reference proteome</keyword>
<evidence type="ECO:0000313" key="3">
    <source>
        <dbReference type="EMBL" id="SDY10817.1"/>
    </source>
</evidence>
<gene>
    <name evidence="3" type="ORF">SAMN04487946_106181</name>
</gene>
<dbReference type="OrthoDB" id="307929at2157"/>
<dbReference type="RefSeq" id="WP_089767283.1">
    <property type="nucleotide sequence ID" value="NZ_FNPB01000006.1"/>
</dbReference>
<feature type="transmembrane region" description="Helical" evidence="2">
    <location>
        <begin position="123"/>
        <end position="144"/>
    </location>
</feature>
<accession>A0A1H3H5W4</accession>
<sequence length="156" mass="15459">MGDKDTGGSETTAGNRGSLGLSPRAERLLLGRRPGTAVRLAAVAGVLFAGTFLVHLPPRLVGGVSFPFGLLLPLLVGLAFVAAAAGAYHNDGLVVSVALAGGPSFGFYLPLGLFDLTYPSATMLTALGIGAAIAVGVGTAGFVVGAGARRLVDRAG</sequence>
<reference evidence="4" key="1">
    <citation type="submission" date="2016-10" db="EMBL/GenBank/DDBJ databases">
        <authorList>
            <person name="Varghese N."/>
            <person name="Submissions S."/>
        </authorList>
    </citation>
    <scope>NUCLEOTIDE SEQUENCE [LARGE SCALE GENOMIC DNA]</scope>
    <source>
        <strain evidence="4">CGMCC 1.10118</strain>
    </source>
</reference>
<proteinExistence type="predicted"/>
<feature type="transmembrane region" description="Helical" evidence="2">
    <location>
        <begin position="93"/>
        <end position="111"/>
    </location>
</feature>
<dbReference type="EMBL" id="FNPB01000006">
    <property type="protein sequence ID" value="SDY10817.1"/>
    <property type="molecule type" value="Genomic_DNA"/>
</dbReference>
<dbReference type="STRING" id="660517.SAMN04487946_106181"/>
<keyword evidence="2" id="KW-0472">Membrane</keyword>
<dbReference type="AlphaFoldDB" id="A0A1H3H5W4"/>
<protein>
    <submittedName>
        <fullName evidence="3">Uncharacterized protein</fullName>
    </submittedName>
</protein>
<organism evidence="3 4">
    <name type="scientific">Halobellus clavatus</name>
    <dbReference type="NCBI Taxonomy" id="660517"/>
    <lineage>
        <taxon>Archaea</taxon>
        <taxon>Methanobacteriati</taxon>
        <taxon>Methanobacteriota</taxon>
        <taxon>Stenosarchaea group</taxon>
        <taxon>Halobacteria</taxon>
        <taxon>Halobacteriales</taxon>
        <taxon>Haloferacaceae</taxon>
        <taxon>Halobellus</taxon>
    </lineage>
</organism>
<evidence type="ECO:0000313" key="4">
    <source>
        <dbReference type="Proteomes" id="UP000199170"/>
    </source>
</evidence>
<evidence type="ECO:0000256" key="1">
    <source>
        <dbReference type="SAM" id="MobiDB-lite"/>
    </source>
</evidence>
<name>A0A1H3H5W4_9EURY</name>
<feature type="transmembrane region" description="Helical" evidence="2">
    <location>
        <begin position="68"/>
        <end position="86"/>
    </location>
</feature>
<feature type="transmembrane region" description="Helical" evidence="2">
    <location>
        <begin position="37"/>
        <end position="56"/>
    </location>
</feature>